<dbReference type="InterPro" id="IPR004839">
    <property type="entry name" value="Aminotransferase_I/II_large"/>
</dbReference>
<accession>A0A1I3XH16</accession>
<gene>
    <name evidence="6" type="ORF">SAMN02745775_101264</name>
</gene>
<dbReference type="AlphaFoldDB" id="A0A1I3XH16"/>
<keyword evidence="3" id="KW-0808">Transferase</keyword>
<dbReference type="Proteomes" id="UP000199473">
    <property type="component" value="Unassembled WGS sequence"/>
</dbReference>
<evidence type="ECO:0000259" key="5">
    <source>
        <dbReference type="Pfam" id="PF00155"/>
    </source>
</evidence>
<dbReference type="InterPro" id="IPR015422">
    <property type="entry name" value="PyrdxlP-dep_Trfase_small"/>
</dbReference>
<protein>
    <submittedName>
        <fullName evidence="6">2-aminoadipate transaminase</fullName>
    </submittedName>
</protein>
<evidence type="ECO:0000256" key="3">
    <source>
        <dbReference type="ARBA" id="ARBA00022679"/>
    </source>
</evidence>
<dbReference type="Gene3D" id="3.90.1150.10">
    <property type="entry name" value="Aspartate Aminotransferase, domain 1"/>
    <property type="match status" value="1"/>
</dbReference>
<dbReference type="SUPFAM" id="SSF53383">
    <property type="entry name" value="PLP-dependent transferases"/>
    <property type="match status" value="1"/>
</dbReference>
<dbReference type="GO" id="GO:0030170">
    <property type="term" value="F:pyridoxal phosphate binding"/>
    <property type="evidence" value="ECO:0007669"/>
    <property type="project" value="InterPro"/>
</dbReference>
<evidence type="ECO:0000256" key="4">
    <source>
        <dbReference type="ARBA" id="ARBA00022898"/>
    </source>
</evidence>
<organism evidence="6 7">
    <name type="scientific">Falsiroseomonas stagni DSM 19981</name>
    <dbReference type="NCBI Taxonomy" id="1123062"/>
    <lineage>
        <taxon>Bacteria</taxon>
        <taxon>Pseudomonadati</taxon>
        <taxon>Pseudomonadota</taxon>
        <taxon>Alphaproteobacteria</taxon>
        <taxon>Acetobacterales</taxon>
        <taxon>Roseomonadaceae</taxon>
        <taxon>Falsiroseomonas</taxon>
    </lineage>
</organism>
<dbReference type="InterPro" id="IPR015421">
    <property type="entry name" value="PyrdxlP-dep_Trfase_major"/>
</dbReference>
<keyword evidence="4" id="KW-0663">Pyridoxal phosphate</keyword>
<keyword evidence="2" id="KW-0032">Aminotransferase</keyword>
<proteinExistence type="predicted"/>
<dbReference type="Gene3D" id="3.40.640.10">
    <property type="entry name" value="Type I PLP-dependent aspartate aminotransferase-like (Major domain)"/>
    <property type="match status" value="1"/>
</dbReference>
<name>A0A1I3XH16_9PROT</name>
<dbReference type="GO" id="GO:0008483">
    <property type="term" value="F:transaminase activity"/>
    <property type="evidence" value="ECO:0007669"/>
    <property type="project" value="UniProtKB-KW"/>
</dbReference>
<evidence type="ECO:0000313" key="6">
    <source>
        <dbReference type="EMBL" id="SFK18346.1"/>
    </source>
</evidence>
<dbReference type="GO" id="GO:1901605">
    <property type="term" value="P:alpha-amino acid metabolic process"/>
    <property type="evidence" value="ECO:0007669"/>
    <property type="project" value="TreeGrafter"/>
</dbReference>
<evidence type="ECO:0000256" key="2">
    <source>
        <dbReference type="ARBA" id="ARBA00022576"/>
    </source>
</evidence>
<dbReference type="InterPro" id="IPR015424">
    <property type="entry name" value="PyrdxlP-dep_Trfase"/>
</dbReference>
<keyword evidence="7" id="KW-1185">Reference proteome</keyword>
<reference evidence="6 7" key="1">
    <citation type="submission" date="2016-10" db="EMBL/GenBank/DDBJ databases">
        <authorList>
            <person name="de Groot N.N."/>
        </authorList>
    </citation>
    <scope>NUCLEOTIDE SEQUENCE [LARGE SCALE GENOMIC DNA]</scope>
    <source>
        <strain evidence="6 7">DSM 19981</strain>
    </source>
</reference>
<dbReference type="Pfam" id="PF00155">
    <property type="entry name" value="Aminotran_1_2"/>
    <property type="match status" value="1"/>
</dbReference>
<dbReference type="STRING" id="1123062.SAMN02745775_101264"/>
<dbReference type="CDD" id="cd00609">
    <property type="entry name" value="AAT_like"/>
    <property type="match status" value="1"/>
</dbReference>
<evidence type="ECO:0000313" key="7">
    <source>
        <dbReference type="Proteomes" id="UP000199473"/>
    </source>
</evidence>
<evidence type="ECO:0000256" key="1">
    <source>
        <dbReference type="ARBA" id="ARBA00001933"/>
    </source>
</evidence>
<dbReference type="PANTHER" id="PTHR42790:SF19">
    <property type="entry name" value="KYNURENINE_ALPHA-AMINOADIPATE AMINOTRANSFERASE, MITOCHONDRIAL"/>
    <property type="match status" value="1"/>
</dbReference>
<dbReference type="PANTHER" id="PTHR42790">
    <property type="entry name" value="AMINOTRANSFERASE"/>
    <property type="match status" value="1"/>
</dbReference>
<dbReference type="InterPro" id="IPR050859">
    <property type="entry name" value="Class-I_PLP-dep_aminotransf"/>
</dbReference>
<feature type="domain" description="Aminotransferase class I/classII large" evidence="5">
    <location>
        <begin position="36"/>
        <end position="385"/>
    </location>
</feature>
<dbReference type="EMBL" id="FOSQ01000001">
    <property type="protein sequence ID" value="SFK18346.1"/>
    <property type="molecule type" value="Genomic_DNA"/>
</dbReference>
<sequence>MTVLTPTSFPDLSPLVQAIPKNPLRALYPYAARPGMLNLASGHPSPDAYDRDGLAEAARRATGDASAWSYGPTAGDPQLIAALEALSPPRPDGHRLIVTSGAQQAVDLALRCLARPGSAVAVPEPVYPAILSICAAAGLRAVGYAVAGDPELAGLERVLGRGDIAALYAQPTFSNPGGETWTLPLRRRLLELCGRHGVAVVEDDPYRALAFTGAPPETLMTLSAAVPGAMVIWAGSLSKILAPGLRLGWAAVPDRLAGPMTELRQAGDLQPNALAQRVAVHYLDLGKLDAHLARVIGLYQARSQRLAAVLGSAGFAFEPAAGGMFLFPALPPGAARAGLFERAVASGVLYAPGPAFALDQADGRFSDRLRLCFAGLDESAIATAAAWLVAALEG</sequence>
<comment type="cofactor">
    <cofactor evidence="1">
        <name>pyridoxal 5'-phosphate</name>
        <dbReference type="ChEBI" id="CHEBI:597326"/>
    </cofactor>
</comment>